<proteinExistence type="predicted"/>
<dbReference type="AlphaFoldDB" id="A0A8J3D2C4"/>
<dbReference type="SUPFAM" id="SSF143100">
    <property type="entry name" value="TTHA1013/TTHA0281-like"/>
    <property type="match status" value="1"/>
</dbReference>
<gene>
    <name evidence="1" type="ORF">GCM10007390_11920</name>
</gene>
<name>A0A8J3D2C4_9BACT</name>
<dbReference type="InterPro" id="IPR035069">
    <property type="entry name" value="TTHA1013/TTHA0281-like"/>
</dbReference>
<comment type="caution">
    <text evidence="1">The sequence shown here is derived from an EMBL/GenBank/DDBJ whole genome shotgun (WGS) entry which is preliminary data.</text>
</comment>
<reference evidence="1 2" key="1">
    <citation type="journal article" date="2014" name="Int. J. Syst. Evol. Microbiol.">
        <title>Complete genome sequence of Corynebacterium casei LMG S-19264T (=DSM 44701T), isolated from a smear-ripened cheese.</title>
        <authorList>
            <consortium name="US DOE Joint Genome Institute (JGI-PGF)"/>
            <person name="Walter F."/>
            <person name="Albersmeier A."/>
            <person name="Kalinowski J."/>
            <person name="Ruckert C."/>
        </authorList>
    </citation>
    <scope>NUCLEOTIDE SEQUENCE [LARGE SCALE GENOMIC DNA]</scope>
    <source>
        <strain evidence="1 2">KCTC 12866</strain>
    </source>
</reference>
<sequence>MKSSKKKIKIIVERNNTGFSAFAEDHPIFTTGRTVSELTDNALEAANFYFEEDGIVLNHNDFKLISNSFFNTIK</sequence>
<protein>
    <submittedName>
        <fullName evidence="1">Uncharacterized protein</fullName>
    </submittedName>
</protein>
<accession>A0A8J3D2C4</accession>
<dbReference type="Gene3D" id="3.30.160.250">
    <property type="match status" value="1"/>
</dbReference>
<evidence type="ECO:0000313" key="2">
    <source>
        <dbReference type="Proteomes" id="UP000598271"/>
    </source>
</evidence>
<keyword evidence="2" id="KW-1185">Reference proteome</keyword>
<dbReference type="Proteomes" id="UP000598271">
    <property type="component" value="Unassembled WGS sequence"/>
</dbReference>
<organism evidence="1 2">
    <name type="scientific">Persicitalea jodogahamensis</name>
    <dbReference type="NCBI Taxonomy" id="402147"/>
    <lineage>
        <taxon>Bacteria</taxon>
        <taxon>Pseudomonadati</taxon>
        <taxon>Bacteroidota</taxon>
        <taxon>Cytophagia</taxon>
        <taxon>Cytophagales</taxon>
        <taxon>Spirosomataceae</taxon>
        <taxon>Persicitalea</taxon>
    </lineage>
</organism>
<evidence type="ECO:0000313" key="1">
    <source>
        <dbReference type="EMBL" id="GHB59824.1"/>
    </source>
</evidence>
<dbReference type="EMBL" id="BMXF01000001">
    <property type="protein sequence ID" value="GHB59824.1"/>
    <property type="molecule type" value="Genomic_DNA"/>
</dbReference>